<name>A0A8C2FCA9_CYPCA</name>
<protein>
    <submittedName>
        <fullName evidence="1">Uncharacterized protein</fullName>
    </submittedName>
</protein>
<dbReference type="Gene3D" id="3.10.580.10">
    <property type="entry name" value="CBS-domain"/>
    <property type="match status" value="1"/>
</dbReference>
<evidence type="ECO:0000313" key="2">
    <source>
        <dbReference type="Proteomes" id="UP000694701"/>
    </source>
</evidence>
<dbReference type="AlphaFoldDB" id="A0A8C2FCA9"/>
<evidence type="ECO:0000313" key="1">
    <source>
        <dbReference type="Ensembl" id="ENSCCRP00020053455.1"/>
    </source>
</evidence>
<organism evidence="1 2">
    <name type="scientific">Cyprinus carpio</name>
    <name type="common">Common carp</name>
    <dbReference type="NCBI Taxonomy" id="7962"/>
    <lineage>
        <taxon>Eukaryota</taxon>
        <taxon>Metazoa</taxon>
        <taxon>Chordata</taxon>
        <taxon>Craniata</taxon>
        <taxon>Vertebrata</taxon>
        <taxon>Euteleostomi</taxon>
        <taxon>Actinopterygii</taxon>
        <taxon>Neopterygii</taxon>
        <taxon>Teleostei</taxon>
        <taxon>Ostariophysi</taxon>
        <taxon>Cypriniformes</taxon>
        <taxon>Cyprinidae</taxon>
        <taxon>Cyprininae</taxon>
        <taxon>Cyprinus</taxon>
    </lineage>
</organism>
<accession>A0A8C2FCA9</accession>
<reference evidence="1" key="1">
    <citation type="submission" date="2025-08" db="UniProtKB">
        <authorList>
            <consortium name="Ensembl"/>
        </authorList>
    </citation>
    <scope>IDENTIFICATION</scope>
</reference>
<proteinExistence type="predicted"/>
<sequence>MSVARLQTDRPAAGVSLSFFMSHCCYDAIPTSSKLVIFDTTLQVLMCTGKESILCIGCKRGQSGTFMGQQAAVFCR</sequence>
<dbReference type="Proteomes" id="UP000694701">
    <property type="component" value="Unplaced"/>
</dbReference>
<dbReference type="Ensembl" id="ENSCCRT00020058408.1">
    <property type="protein sequence ID" value="ENSCCRP00020053455.1"/>
    <property type="gene ID" value="ENSCCRG00020024088.1"/>
</dbReference>
<dbReference type="InterPro" id="IPR046342">
    <property type="entry name" value="CBS_dom_sf"/>
</dbReference>